<comment type="caution">
    <text evidence="1">The sequence shown here is derived from an EMBL/GenBank/DDBJ whole genome shotgun (WGS) entry which is preliminary data.</text>
</comment>
<accession>A0ABS5WAJ1</accession>
<dbReference type="RefSeq" id="WP_214610216.1">
    <property type="nucleotide sequence ID" value="NZ_JACATN010000001.1"/>
</dbReference>
<name>A0ABS5WAJ1_9FLAO</name>
<dbReference type="InterPro" id="IPR011652">
    <property type="entry name" value="MORN_2"/>
</dbReference>
<gene>
    <name evidence="1" type="ORF">HW347_01630</name>
</gene>
<dbReference type="Proteomes" id="UP000740413">
    <property type="component" value="Unassembled WGS sequence"/>
</dbReference>
<dbReference type="EMBL" id="JACATN010000001">
    <property type="protein sequence ID" value="MBT2159943.1"/>
    <property type="molecule type" value="Genomic_DNA"/>
</dbReference>
<keyword evidence="2" id="KW-1185">Reference proteome</keyword>
<dbReference type="Pfam" id="PF07661">
    <property type="entry name" value="MORN_2"/>
    <property type="match status" value="4"/>
</dbReference>
<dbReference type="Gene3D" id="3.90.930.1">
    <property type="match status" value="1"/>
</dbReference>
<evidence type="ECO:0000313" key="1">
    <source>
        <dbReference type="EMBL" id="MBT2159943.1"/>
    </source>
</evidence>
<evidence type="ECO:0000313" key="2">
    <source>
        <dbReference type="Proteomes" id="UP000740413"/>
    </source>
</evidence>
<evidence type="ECO:0008006" key="3">
    <source>
        <dbReference type="Google" id="ProtNLM"/>
    </source>
</evidence>
<organism evidence="1 2">
    <name type="scientific">Zobellia barbeyronii</name>
    <dbReference type="NCBI Taxonomy" id="2748009"/>
    <lineage>
        <taxon>Bacteria</taxon>
        <taxon>Pseudomonadati</taxon>
        <taxon>Bacteroidota</taxon>
        <taxon>Flavobacteriia</taxon>
        <taxon>Flavobacteriales</taxon>
        <taxon>Flavobacteriaceae</taxon>
        <taxon>Zobellia</taxon>
    </lineage>
</organism>
<dbReference type="PANTHER" id="PTHR33706">
    <property type="entry name" value="MORN VARIANT REPEAT PROTEIN"/>
    <property type="match status" value="1"/>
</dbReference>
<dbReference type="SUPFAM" id="SSF82185">
    <property type="entry name" value="Histone H3 K4-specific methyltransferase SET7/9 N-terminal domain"/>
    <property type="match status" value="3"/>
</dbReference>
<sequence>MKNTIKKFSKSILTLFLVTTVTVSSIAQKSVPTIEYVRTARFGKEIVYYGQDDKVLNGTFKISESSGAYSEATFIDGKPDGKWEGYDSSGKLEYYSTFAKGIGNGKGETYSQDGSVLNTYAYKNGEPDGEWLYRNKHGVYQMENYNEGLKEGKWVQTSRNSNGAVTSITTENYKNNEPTGTWEKTKGDQKISVKVYSGPKSYSLTEYFENGFKKNEEVFENGVKVMEKKYHDNGKLALSVTYNAKGPIGARENFNEKGMKIRHTPYVDGHLQGVDITYNYSNGNKYVEQEYKNDILDGIYKEYYPSGKLALEGQRIKGQREGTWKYYHESGKLKQERVYENDNQVSDKRYD</sequence>
<reference evidence="1 2" key="1">
    <citation type="submission" date="2020-06" db="EMBL/GenBank/DDBJ databases">
        <authorList>
            <person name="Isaeva M.P."/>
            <person name="Chernysheva N.Y."/>
        </authorList>
    </citation>
    <scope>NUCLEOTIDE SEQUENCE [LARGE SCALE GENOMIC DNA]</scope>
    <source>
        <strain evidence="1 2">KMM 6746</strain>
    </source>
</reference>
<dbReference type="PANTHER" id="PTHR33706:SF1">
    <property type="entry name" value="TPR REPEAT PROTEIN"/>
    <property type="match status" value="1"/>
</dbReference>
<protein>
    <recommendedName>
        <fullName evidence="3">Antitoxin component YwqK of YwqJK toxin-antitoxin module</fullName>
    </recommendedName>
</protein>
<proteinExistence type="predicted"/>
<dbReference type="Gene3D" id="2.20.110.10">
    <property type="entry name" value="Histone H3 K4-specific methyltransferase SET7/9 N-terminal domain"/>
    <property type="match status" value="2"/>
</dbReference>
<reference evidence="2" key="2">
    <citation type="submission" date="2023-07" db="EMBL/GenBank/DDBJ databases">
        <title>Zobellia barbeyronii sp. nov., a new marine flavobacterium, isolated from green and red algae.</title>
        <authorList>
            <person name="Nedashkovskaya O.I."/>
            <person name="Otstavnykh N."/>
            <person name="Zhukova N."/>
            <person name="Guzev K."/>
            <person name="Chausova V."/>
            <person name="Tekutyeva L."/>
            <person name="Mikhailov V."/>
            <person name="Isaeva M."/>
        </authorList>
    </citation>
    <scope>NUCLEOTIDE SEQUENCE [LARGE SCALE GENOMIC DNA]</scope>
    <source>
        <strain evidence="2">KMM 6746</strain>
    </source>
</reference>